<evidence type="ECO:0000313" key="4">
    <source>
        <dbReference type="EMBL" id="MBB6096708.1"/>
    </source>
</evidence>
<dbReference type="PANTHER" id="PTHR13774">
    <property type="entry name" value="PHENAZINE BIOSYNTHESIS PROTEIN"/>
    <property type="match status" value="1"/>
</dbReference>
<dbReference type="PIRSF" id="PIRSF016184">
    <property type="entry name" value="PhzC_PhzF"/>
    <property type="match status" value="1"/>
</dbReference>
<evidence type="ECO:0000256" key="1">
    <source>
        <dbReference type="ARBA" id="ARBA00008270"/>
    </source>
</evidence>
<dbReference type="AlphaFoldDB" id="A0A841HXR3"/>
<dbReference type="Proteomes" id="UP000569951">
    <property type="component" value="Unassembled WGS sequence"/>
</dbReference>
<comment type="similarity">
    <text evidence="1">Belongs to the PhzF family.</text>
</comment>
<sequence>MVRYSIVSAFTDTPGMGNAAGVVLEAQDLRAPEMQAVAAQLGLSETVFVTRRDLDVVRVRYFTPTQEIEFCGHATVAVGLCLACQGWFPDHGLRLETLAGDVPLSLEEKDGVPKRVWMIQPELRTREISPDQRERLAEALGISERMLHRTLPLASAYTGLWTAFVPLIDPTVVDALEPDYAEITRLSQELEVSGLHPYAPMGPSVMYTRDFAPLVGIDEDPVTGSASGALIGLLAERGLLRRNGNRVNATCLQGHAIGQPGEVAVEVRLEPGRRPQVRVGGCAAVESEGRL</sequence>
<dbReference type="RefSeq" id="WP_183983446.1">
    <property type="nucleotide sequence ID" value="NZ_JACHHG010000001.1"/>
</dbReference>
<dbReference type="NCBIfam" id="TIGR00654">
    <property type="entry name" value="PhzF_family"/>
    <property type="match status" value="1"/>
</dbReference>
<dbReference type="InterPro" id="IPR003719">
    <property type="entry name" value="Phenazine_PhzF-like"/>
</dbReference>
<dbReference type="Gene3D" id="3.10.310.10">
    <property type="entry name" value="Diaminopimelate Epimerase, Chain A, domain 1"/>
    <property type="match status" value="2"/>
</dbReference>
<dbReference type="GO" id="GO:0016853">
    <property type="term" value="F:isomerase activity"/>
    <property type="evidence" value="ECO:0007669"/>
    <property type="project" value="UniProtKB-KW"/>
</dbReference>
<accession>A0A841HXR3</accession>
<evidence type="ECO:0000256" key="3">
    <source>
        <dbReference type="PIRSR" id="PIRSR016184-1"/>
    </source>
</evidence>
<keyword evidence="2" id="KW-0413">Isomerase</keyword>
<dbReference type="EMBL" id="JACHHG010000001">
    <property type="protein sequence ID" value="MBB6096708.1"/>
    <property type="molecule type" value="Genomic_DNA"/>
</dbReference>
<reference evidence="4 5" key="1">
    <citation type="submission" date="2020-08" db="EMBL/GenBank/DDBJ databases">
        <title>Genomic Encyclopedia of Type Strains, Phase IV (KMG-IV): sequencing the most valuable type-strain genomes for metagenomic binning, comparative biology and taxonomic classification.</title>
        <authorList>
            <person name="Goeker M."/>
        </authorList>
    </citation>
    <scope>NUCLEOTIDE SEQUENCE [LARGE SCALE GENOMIC DNA]</scope>
    <source>
        <strain evidence="4 5">DSM 21458</strain>
    </source>
</reference>
<organism evidence="4 5">
    <name type="scientific">Deinobacterium chartae</name>
    <dbReference type="NCBI Taxonomy" id="521158"/>
    <lineage>
        <taxon>Bacteria</taxon>
        <taxon>Thermotogati</taxon>
        <taxon>Deinococcota</taxon>
        <taxon>Deinococci</taxon>
        <taxon>Deinococcales</taxon>
        <taxon>Deinococcaceae</taxon>
        <taxon>Deinobacterium</taxon>
    </lineage>
</organism>
<evidence type="ECO:0000313" key="5">
    <source>
        <dbReference type="Proteomes" id="UP000569951"/>
    </source>
</evidence>
<dbReference type="GO" id="GO:0005737">
    <property type="term" value="C:cytoplasm"/>
    <property type="evidence" value="ECO:0007669"/>
    <property type="project" value="TreeGrafter"/>
</dbReference>
<evidence type="ECO:0000256" key="2">
    <source>
        <dbReference type="ARBA" id="ARBA00023235"/>
    </source>
</evidence>
<dbReference type="Pfam" id="PF02567">
    <property type="entry name" value="PhzC-PhzF"/>
    <property type="match status" value="1"/>
</dbReference>
<name>A0A841HXR3_9DEIO</name>
<proteinExistence type="inferred from homology"/>
<feature type="active site" evidence="3">
    <location>
        <position position="45"/>
    </location>
</feature>
<keyword evidence="5" id="KW-1185">Reference proteome</keyword>
<protein>
    <submittedName>
        <fullName evidence="4">PhzF family phenazine biosynthesis protein</fullName>
    </submittedName>
</protein>
<gene>
    <name evidence="4" type="ORF">HNR42_000120</name>
</gene>
<dbReference type="PANTHER" id="PTHR13774:SF39">
    <property type="entry name" value="BIOSYNTHESIS PROTEIN, PUTATIVE-RELATED"/>
    <property type="match status" value="1"/>
</dbReference>
<dbReference type="SUPFAM" id="SSF54506">
    <property type="entry name" value="Diaminopimelate epimerase-like"/>
    <property type="match status" value="1"/>
</dbReference>
<comment type="caution">
    <text evidence="4">The sequence shown here is derived from an EMBL/GenBank/DDBJ whole genome shotgun (WGS) entry which is preliminary data.</text>
</comment>